<keyword evidence="3" id="KW-1185">Reference proteome</keyword>
<keyword evidence="1" id="KW-0472">Membrane</keyword>
<dbReference type="OrthoDB" id="9811730at2"/>
<accession>A0A5D3K1G0</accession>
<dbReference type="InterPro" id="IPR007251">
    <property type="entry name" value="Iron_permease_Fet4"/>
</dbReference>
<gene>
    <name evidence="2" type="ORF">FXB40_36670</name>
</gene>
<name>A0A5D3K1G0_9BRAD</name>
<keyword evidence="1" id="KW-1133">Transmembrane helix</keyword>
<evidence type="ECO:0000313" key="2">
    <source>
        <dbReference type="EMBL" id="TYL89129.1"/>
    </source>
</evidence>
<comment type="caution">
    <text evidence="2">The sequence shown here is derived from an EMBL/GenBank/DDBJ whole genome shotgun (WGS) entry which is preliminary data.</text>
</comment>
<dbReference type="RefSeq" id="WP_148777147.1">
    <property type="nucleotide sequence ID" value="NZ_VSSS01000062.1"/>
</dbReference>
<dbReference type="GO" id="GO:0055085">
    <property type="term" value="P:transmembrane transport"/>
    <property type="evidence" value="ECO:0007669"/>
    <property type="project" value="InterPro"/>
</dbReference>
<dbReference type="Pfam" id="PF04120">
    <property type="entry name" value="Iron_permease"/>
    <property type="match status" value="1"/>
</dbReference>
<keyword evidence="1" id="KW-0812">Transmembrane</keyword>
<evidence type="ECO:0000313" key="3">
    <source>
        <dbReference type="Proteomes" id="UP000324758"/>
    </source>
</evidence>
<proteinExistence type="predicted"/>
<dbReference type="EMBL" id="VSSS01000062">
    <property type="protein sequence ID" value="TYL89129.1"/>
    <property type="molecule type" value="Genomic_DNA"/>
</dbReference>
<protein>
    <submittedName>
        <fullName evidence="2">Low affinity iron permease family protein</fullName>
    </submittedName>
</protein>
<reference evidence="2 3" key="1">
    <citation type="submission" date="2019-08" db="EMBL/GenBank/DDBJ databases">
        <title>Bradyrhizobium hipponensis sp. nov., a rhizobium isolated from a Lupinus angustifolius root nodule in Tunisia.</title>
        <authorList>
            <person name="Off K."/>
            <person name="Rejili M."/>
            <person name="Mars M."/>
            <person name="Brachmann A."/>
            <person name="Marin M."/>
        </authorList>
    </citation>
    <scope>NUCLEOTIDE SEQUENCE [LARGE SCALE GENOMIC DNA]</scope>
    <source>
        <strain evidence="2 3">CTAW71</strain>
    </source>
</reference>
<feature type="transmembrane region" description="Helical" evidence="1">
    <location>
        <begin position="20"/>
        <end position="40"/>
    </location>
</feature>
<sequence>MAFKEISNGLTQLGVLTARPAAFILYLVYCLLWLCFGNGLEWHSLATLATWGMTLVIQRAEHRDTQAIHAKLDELLKVHGDAKNDLMDVDEKDAEEVEQERLRVRAS</sequence>
<dbReference type="Proteomes" id="UP000324758">
    <property type="component" value="Unassembled WGS sequence"/>
</dbReference>
<dbReference type="AlphaFoldDB" id="A0A5D3K1G0"/>
<organism evidence="2 3">
    <name type="scientific">Bradyrhizobium rifense</name>
    <dbReference type="NCBI Taxonomy" id="515499"/>
    <lineage>
        <taxon>Bacteria</taxon>
        <taxon>Pseudomonadati</taxon>
        <taxon>Pseudomonadota</taxon>
        <taxon>Alphaproteobacteria</taxon>
        <taxon>Hyphomicrobiales</taxon>
        <taxon>Nitrobacteraceae</taxon>
        <taxon>Bradyrhizobium</taxon>
    </lineage>
</organism>
<evidence type="ECO:0000256" key="1">
    <source>
        <dbReference type="SAM" id="Phobius"/>
    </source>
</evidence>